<dbReference type="SUPFAM" id="SSF51569">
    <property type="entry name" value="Aldolase"/>
    <property type="match status" value="1"/>
</dbReference>
<dbReference type="Proteomes" id="UP000805841">
    <property type="component" value="Unassembled WGS sequence"/>
</dbReference>
<evidence type="ECO:0000256" key="3">
    <source>
        <dbReference type="PIRNR" id="PIRNR001365"/>
    </source>
</evidence>
<protein>
    <submittedName>
        <fullName evidence="4">Dihydrodipicolinate synthase family protein</fullName>
    </submittedName>
</protein>
<reference evidence="4 5" key="1">
    <citation type="journal article" date="2020" name="Insects">
        <title>Bacteria Belonging to Pseudomonas typographi sp. nov. from the Bark Beetle Ips typographus Have Genomic Potential to Aid in the Host Ecology.</title>
        <authorList>
            <person name="Peral-Aranega E."/>
            <person name="Saati-Santamaria Z."/>
            <person name="Kolarik M."/>
            <person name="Rivas R."/>
            <person name="Garcia-Fraile P."/>
        </authorList>
    </citation>
    <scope>NUCLEOTIDE SEQUENCE [LARGE SCALE GENOMIC DNA]</scope>
    <source>
        <strain evidence="4 5">CA3A</strain>
    </source>
</reference>
<evidence type="ECO:0000313" key="4">
    <source>
        <dbReference type="EMBL" id="MBD1601300.1"/>
    </source>
</evidence>
<comment type="caution">
    <text evidence="4">The sequence shown here is derived from an EMBL/GenBank/DDBJ whole genome shotgun (WGS) entry which is preliminary data.</text>
</comment>
<dbReference type="PIRSF" id="PIRSF001365">
    <property type="entry name" value="DHDPS"/>
    <property type="match status" value="1"/>
</dbReference>
<keyword evidence="2 3" id="KW-0456">Lyase</keyword>
<gene>
    <name evidence="4" type="ORF">HAQ05_21725</name>
</gene>
<dbReference type="InterPro" id="IPR002220">
    <property type="entry name" value="DapA-like"/>
</dbReference>
<dbReference type="InterPro" id="IPR013785">
    <property type="entry name" value="Aldolase_TIM"/>
</dbReference>
<sequence>MPTLQLRGLLPAFPTPLAEAGGVDIPALRTLVSYMLEQGASGLVPLGGTGEYTALSHRARIQVIEQTVAVAAGRVPVVAGVLSPGLNDAIEAGKAFHQAGADALMVIAPYYAKNTQAGVLHYLREVRAAVELPIVLYDNQARSHFVIQPDTIGILAEGTVVVGMKASNTDLYHFDQVMQCVGADFQMLSGQDTLFAQQVVMGARGGVLTSAVLLPGVWNEVQRLAEADRFRETRGLQRTLCPLMDALFAEENPVPLRAALAMLGMPCGRSLAPLLPMFAALGTRLLSVLNALHQSGALPLAPAPLR</sequence>
<dbReference type="SMART" id="SM01130">
    <property type="entry name" value="DHDPS"/>
    <property type="match status" value="1"/>
</dbReference>
<evidence type="ECO:0000256" key="2">
    <source>
        <dbReference type="ARBA" id="ARBA00023239"/>
    </source>
</evidence>
<dbReference type="PANTHER" id="PTHR12128:SF66">
    <property type="entry name" value="4-HYDROXY-2-OXOGLUTARATE ALDOLASE, MITOCHONDRIAL"/>
    <property type="match status" value="1"/>
</dbReference>
<evidence type="ECO:0000256" key="1">
    <source>
        <dbReference type="ARBA" id="ARBA00007592"/>
    </source>
</evidence>
<accession>A0ABR7Z6Y2</accession>
<dbReference type="EMBL" id="JAAOCA010000033">
    <property type="protein sequence ID" value="MBD1601300.1"/>
    <property type="molecule type" value="Genomic_DNA"/>
</dbReference>
<dbReference type="CDD" id="cd00408">
    <property type="entry name" value="DHDPS-like"/>
    <property type="match status" value="1"/>
</dbReference>
<dbReference type="Pfam" id="PF00701">
    <property type="entry name" value="DHDPS"/>
    <property type="match status" value="1"/>
</dbReference>
<dbReference type="PANTHER" id="PTHR12128">
    <property type="entry name" value="DIHYDRODIPICOLINATE SYNTHASE"/>
    <property type="match status" value="1"/>
</dbReference>
<proteinExistence type="inferred from homology"/>
<dbReference type="PRINTS" id="PR00146">
    <property type="entry name" value="DHPICSNTHASE"/>
</dbReference>
<evidence type="ECO:0000313" key="5">
    <source>
        <dbReference type="Proteomes" id="UP000805841"/>
    </source>
</evidence>
<keyword evidence="5" id="KW-1185">Reference proteome</keyword>
<dbReference type="RefSeq" id="WP_190424447.1">
    <property type="nucleotide sequence ID" value="NZ_JAAOCA010000033.1"/>
</dbReference>
<dbReference type="Gene3D" id="3.20.20.70">
    <property type="entry name" value="Aldolase class I"/>
    <property type="match status" value="1"/>
</dbReference>
<name>A0ABR7Z6Y2_9PSED</name>
<comment type="similarity">
    <text evidence="1 3">Belongs to the DapA family.</text>
</comment>
<organism evidence="4 5">
    <name type="scientific">Pseudomonas typographi</name>
    <dbReference type="NCBI Taxonomy" id="2715964"/>
    <lineage>
        <taxon>Bacteria</taxon>
        <taxon>Pseudomonadati</taxon>
        <taxon>Pseudomonadota</taxon>
        <taxon>Gammaproteobacteria</taxon>
        <taxon>Pseudomonadales</taxon>
        <taxon>Pseudomonadaceae</taxon>
        <taxon>Pseudomonas</taxon>
    </lineage>
</organism>